<dbReference type="InterPro" id="IPR006680">
    <property type="entry name" value="Amidohydro-rel"/>
</dbReference>
<dbReference type="Gene3D" id="3.30.110.90">
    <property type="entry name" value="Amidohydrolase"/>
    <property type="match status" value="1"/>
</dbReference>
<dbReference type="InterPro" id="IPR051781">
    <property type="entry name" value="Metallo-dep_Hydrolase"/>
</dbReference>
<reference evidence="2 3" key="1">
    <citation type="submission" date="2020-08" db="EMBL/GenBank/DDBJ databases">
        <title>Genomic Encyclopedia of Type Strains, Phase IV (KMG-IV): sequencing the most valuable type-strain genomes for metagenomic binning, comparative biology and taxonomic classification.</title>
        <authorList>
            <person name="Goeker M."/>
        </authorList>
    </citation>
    <scope>NUCLEOTIDE SEQUENCE [LARGE SCALE GENOMIC DNA]</scope>
    <source>
        <strain evidence="2 3">DSM 45385</strain>
    </source>
</reference>
<organism evidence="2 3">
    <name type="scientific">Nonomuraea endophytica</name>
    <dbReference type="NCBI Taxonomy" id="714136"/>
    <lineage>
        <taxon>Bacteria</taxon>
        <taxon>Bacillati</taxon>
        <taxon>Actinomycetota</taxon>
        <taxon>Actinomycetes</taxon>
        <taxon>Streptosporangiales</taxon>
        <taxon>Streptosporangiaceae</taxon>
        <taxon>Nonomuraea</taxon>
    </lineage>
</organism>
<accession>A0A7W8AED6</accession>
<dbReference type="InterPro" id="IPR011059">
    <property type="entry name" value="Metal-dep_hydrolase_composite"/>
</dbReference>
<dbReference type="Proteomes" id="UP000568380">
    <property type="component" value="Unassembled WGS sequence"/>
</dbReference>
<sequence length="404" mass="41972">MRTLIRGARVFTGERTLPKADVLIVGDRIAEPDGLRADVEIDGTGKTLLPGLIDAHVHVSDGMLAQALTFGVTTELDMFCLPGNLARQRRLAAESDNVADLRSSGVLATAPGGHPSQIMAAEGGALDWLGDAVGPFDTIADAGQAKAFVAARVAEGADYLKIVIDSGESAGLDLPVIGPDVVEALVEAGHAAGLRAIAHVATARDTAIALDAGIDGLAHVFHDSAPGDPVTEELAARAAGQGVFVVSTLAYIEAITQDPRGAELVRDERIAARLPEQARAALDRDRSVVPVHPQGVVNALSTAAVLHRAGVALLAGTDANFFAPLHGASMHRELLLLVEAGLTPQQALAAATRLPALHFGLTDRGSVLPGLRADLVLVDGDPTRGITATRAIAEVWRRGVRQKR</sequence>
<proteinExistence type="predicted"/>
<dbReference type="GO" id="GO:0016810">
    <property type="term" value="F:hydrolase activity, acting on carbon-nitrogen (but not peptide) bonds"/>
    <property type="evidence" value="ECO:0007669"/>
    <property type="project" value="InterPro"/>
</dbReference>
<keyword evidence="2" id="KW-0378">Hydrolase</keyword>
<dbReference type="SUPFAM" id="SSF51338">
    <property type="entry name" value="Composite domain of metallo-dependent hydrolases"/>
    <property type="match status" value="1"/>
</dbReference>
<keyword evidence="3" id="KW-1185">Reference proteome</keyword>
<dbReference type="InterPro" id="IPR032466">
    <property type="entry name" value="Metal_Hydrolase"/>
</dbReference>
<protein>
    <submittedName>
        <fullName evidence="2">Imidazolonepropionase-like amidohydrolase</fullName>
    </submittedName>
</protein>
<dbReference type="PANTHER" id="PTHR43135:SF3">
    <property type="entry name" value="ALPHA-D-RIBOSE 1-METHYLPHOSPHONATE 5-TRIPHOSPHATE DIPHOSPHATASE"/>
    <property type="match status" value="1"/>
</dbReference>
<dbReference type="RefSeq" id="WP_184975288.1">
    <property type="nucleotide sequence ID" value="NZ_JACHIN010000026.1"/>
</dbReference>
<dbReference type="EMBL" id="JACHIN010000026">
    <property type="protein sequence ID" value="MBB5084752.1"/>
    <property type="molecule type" value="Genomic_DNA"/>
</dbReference>
<dbReference type="Gene3D" id="1.20.58.520">
    <property type="entry name" value="Amidohydrolase"/>
    <property type="match status" value="1"/>
</dbReference>
<evidence type="ECO:0000313" key="3">
    <source>
        <dbReference type="Proteomes" id="UP000568380"/>
    </source>
</evidence>
<evidence type="ECO:0000313" key="2">
    <source>
        <dbReference type="EMBL" id="MBB5084752.1"/>
    </source>
</evidence>
<dbReference type="SUPFAM" id="SSF51556">
    <property type="entry name" value="Metallo-dependent hydrolases"/>
    <property type="match status" value="1"/>
</dbReference>
<evidence type="ECO:0000259" key="1">
    <source>
        <dbReference type="Pfam" id="PF01979"/>
    </source>
</evidence>
<dbReference type="Pfam" id="PF01979">
    <property type="entry name" value="Amidohydro_1"/>
    <property type="match status" value="1"/>
</dbReference>
<comment type="caution">
    <text evidence="2">The sequence shown here is derived from an EMBL/GenBank/DDBJ whole genome shotgun (WGS) entry which is preliminary data.</text>
</comment>
<name>A0A7W8AED6_9ACTN</name>
<dbReference type="PANTHER" id="PTHR43135">
    <property type="entry name" value="ALPHA-D-RIBOSE 1-METHYLPHOSPHONATE 5-TRIPHOSPHATE DIPHOSPHATASE"/>
    <property type="match status" value="1"/>
</dbReference>
<gene>
    <name evidence="2" type="ORF">HNR40_010263</name>
</gene>
<dbReference type="Gene3D" id="3.40.50.10910">
    <property type="entry name" value="Amidohydrolase"/>
    <property type="match status" value="1"/>
</dbReference>
<dbReference type="AlphaFoldDB" id="A0A7W8AED6"/>
<dbReference type="Gene3D" id="2.30.40.10">
    <property type="entry name" value="Urease, subunit C, domain 1"/>
    <property type="match status" value="1"/>
</dbReference>
<feature type="domain" description="Amidohydrolase-related" evidence="1">
    <location>
        <begin position="47"/>
        <end position="399"/>
    </location>
</feature>